<gene>
    <name evidence="2" type="ORF">CSUI_006982</name>
</gene>
<feature type="compositionally biased region" description="Low complexity" evidence="1">
    <location>
        <begin position="628"/>
        <end position="696"/>
    </location>
</feature>
<name>A0A2C6KNR7_9APIC</name>
<evidence type="ECO:0000256" key="1">
    <source>
        <dbReference type="SAM" id="MobiDB-lite"/>
    </source>
</evidence>
<feature type="compositionally biased region" description="Basic and acidic residues" evidence="1">
    <location>
        <begin position="576"/>
        <end position="588"/>
    </location>
</feature>
<proteinExistence type="predicted"/>
<dbReference type="Proteomes" id="UP000221165">
    <property type="component" value="Unassembled WGS sequence"/>
</dbReference>
<feature type="non-terminal residue" evidence="2">
    <location>
        <position position="914"/>
    </location>
</feature>
<dbReference type="VEuPathDB" id="ToxoDB:CSUI_006982"/>
<feature type="compositionally biased region" description="Polar residues" evidence="1">
    <location>
        <begin position="714"/>
        <end position="730"/>
    </location>
</feature>
<evidence type="ECO:0000313" key="3">
    <source>
        <dbReference type="Proteomes" id="UP000221165"/>
    </source>
</evidence>
<accession>A0A2C6KNR7</accession>
<feature type="compositionally biased region" description="Low complexity" evidence="1">
    <location>
        <begin position="821"/>
        <end position="835"/>
    </location>
</feature>
<feature type="compositionally biased region" description="Basic residues" evidence="1">
    <location>
        <begin position="278"/>
        <end position="288"/>
    </location>
</feature>
<feature type="region of interest" description="Disordered" evidence="1">
    <location>
        <begin position="414"/>
        <end position="460"/>
    </location>
</feature>
<feature type="region of interest" description="Disordered" evidence="1">
    <location>
        <begin position="1"/>
        <end position="376"/>
    </location>
</feature>
<feature type="compositionally biased region" description="Basic and acidic residues" evidence="1">
    <location>
        <begin position="317"/>
        <end position="326"/>
    </location>
</feature>
<feature type="compositionally biased region" description="Basic and acidic residues" evidence="1">
    <location>
        <begin position="356"/>
        <end position="369"/>
    </location>
</feature>
<evidence type="ECO:0000313" key="2">
    <source>
        <dbReference type="EMBL" id="PHJ19187.1"/>
    </source>
</evidence>
<feature type="compositionally biased region" description="Basic and acidic residues" evidence="1">
    <location>
        <begin position="791"/>
        <end position="800"/>
    </location>
</feature>
<feature type="compositionally biased region" description="Basic and acidic residues" evidence="1">
    <location>
        <begin position="238"/>
        <end position="277"/>
    </location>
</feature>
<comment type="caution">
    <text evidence="2">The sequence shown here is derived from an EMBL/GenBank/DDBJ whole genome shotgun (WGS) entry which is preliminary data.</text>
</comment>
<reference evidence="2 3" key="1">
    <citation type="journal article" date="2017" name="Int. J. Parasitol.">
        <title>The genome of the protozoan parasite Cystoisospora suis and a reverse vaccinology approach to identify vaccine candidates.</title>
        <authorList>
            <person name="Palmieri N."/>
            <person name="Shrestha A."/>
            <person name="Ruttkowski B."/>
            <person name="Beck T."/>
            <person name="Vogl C."/>
            <person name="Tomley F."/>
            <person name="Blake D.P."/>
            <person name="Joachim A."/>
        </authorList>
    </citation>
    <scope>NUCLEOTIDE SEQUENCE [LARGE SCALE GENOMIC DNA]</scope>
    <source>
        <strain evidence="2 3">Wien I</strain>
    </source>
</reference>
<feature type="region of interest" description="Disordered" evidence="1">
    <location>
        <begin position="863"/>
        <end position="914"/>
    </location>
</feature>
<feature type="region of interest" description="Disordered" evidence="1">
    <location>
        <begin position="756"/>
        <end position="846"/>
    </location>
</feature>
<feature type="compositionally biased region" description="Basic and acidic residues" evidence="1">
    <location>
        <begin position="480"/>
        <end position="502"/>
    </location>
</feature>
<feature type="compositionally biased region" description="Gly residues" evidence="1">
    <location>
        <begin position="304"/>
        <end position="314"/>
    </location>
</feature>
<sequence>MEHGDDRPRRGSVSTGKHKGEEGVRYAGRWEGKGTRSRDERGGGESDEEHREETAGSRRHRREQDRGLRRAFEEKEEGRQRQRKSPSLDYFRRSEQEDREGRTDRREKGAVKKSEGGEGRRPETDESWWRRREHDEGRGDVGYRAVGRRRSRDLYDFHADDRRRRRDEYSSGRGRDGTEKDYPKRHYRAGPYEGSRRETWEDTGRRYRAEGGGEFARRGRDYQENPRHHRGPWKRQAGNRERRRSSSFDSRDGATESVERGRATVGSRLRDREERTSARRHHGSRGRGRAPSDSGGTSQDGGERGICGSKGGSGTQMHERRSEQMERKRHKVDTKEGPSPAVESRIADAGPGTETGSHDREKDNSDRSSEGIFPIRCDRKGDDKLLVTAVSEEKAEACIECEGECRVGRAAETACADTEEGHLEREGGSNGRAGRASRWDVSVPHATKMNERGTGGQYAEEPEQADFLGAERATENNGRQGEKSVADVRERQHREEGRKEISVRGGNGKAEEKGIMEVRGRVERRSEEMEVTNAAWGSGGAPEQPRREKGGEGWGKEEDVQNNDAYRLGQQTQELDDSKKTERAAQEHSRRRGHVQGRQVESGEGDGSAAVSGLEADVPGSSPCCDVPPRSLAPSSLPAGDFCSSVSSSFKSSVSSPLSSSAVAPSQPSSDLGIASFSQSSLSSSPTSVVFSSLAHSHPHESGGEPEPPLSHSVGATTPGLGTSSASTVVDESLTCGGRSLSSRSYARVTAASWFSGSETVSQGGDPVDGLSGKDWARGSESRSQSAEMDTNEHDLDSPRSGKGGESPRLLKQVPLPVSLSPRTSSSYTPASPSASQPPFPTASSPRLLASFQCSSFSSFRGCASGTSFRTSPDRAAPGSLSRRPPSVPPPPPPPPPRPIVLAVPKVSLGTSVT</sequence>
<keyword evidence="3" id="KW-1185">Reference proteome</keyword>
<feature type="compositionally biased region" description="Pro residues" evidence="1">
    <location>
        <begin position="886"/>
        <end position="899"/>
    </location>
</feature>
<dbReference type="GeneID" id="94430343"/>
<feature type="compositionally biased region" description="Basic and acidic residues" evidence="1">
    <location>
        <begin position="544"/>
        <end position="559"/>
    </location>
</feature>
<dbReference type="RefSeq" id="XP_067920889.1">
    <property type="nucleotide sequence ID" value="XM_068067132.1"/>
</dbReference>
<feature type="region of interest" description="Disordered" evidence="1">
    <location>
        <begin position="472"/>
        <end position="730"/>
    </location>
</feature>
<feature type="compositionally biased region" description="Basic and acidic residues" evidence="1">
    <location>
        <begin position="509"/>
        <end position="528"/>
    </location>
</feature>
<feature type="compositionally biased region" description="Basic and acidic residues" evidence="1">
    <location>
        <begin position="194"/>
        <end position="226"/>
    </location>
</feature>
<dbReference type="EMBL" id="MIGC01003597">
    <property type="protein sequence ID" value="PHJ19187.1"/>
    <property type="molecule type" value="Genomic_DNA"/>
</dbReference>
<dbReference type="AlphaFoldDB" id="A0A2C6KNR7"/>
<feature type="compositionally biased region" description="Basic and acidic residues" evidence="1">
    <location>
        <begin position="90"/>
        <end position="141"/>
    </location>
</feature>
<feature type="compositionally biased region" description="Basic and acidic residues" evidence="1">
    <location>
        <begin position="18"/>
        <end position="80"/>
    </location>
</feature>
<protein>
    <submittedName>
        <fullName evidence="2">Uncharacterized protein</fullName>
    </submittedName>
</protein>
<feature type="compositionally biased region" description="Basic and acidic residues" evidence="1">
    <location>
        <begin position="152"/>
        <end position="184"/>
    </location>
</feature>
<organism evidence="2 3">
    <name type="scientific">Cystoisospora suis</name>
    <dbReference type="NCBI Taxonomy" id="483139"/>
    <lineage>
        <taxon>Eukaryota</taxon>
        <taxon>Sar</taxon>
        <taxon>Alveolata</taxon>
        <taxon>Apicomplexa</taxon>
        <taxon>Conoidasida</taxon>
        <taxon>Coccidia</taxon>
        <taxon>Eucoccidiorida</taxon>
        <taxon>Eimeriorina</taxon>
        <taxon>Sarcocystidae</taxon>
        <taxon>Cystoisospora</taxon>
    </lineage>
</organism>